<protein>
    <submittedName>
        <fullName evidence="1">Phosphoglycolate phosphatase</fullName>
        <ecNumber evidence="1">3.1.3.18</ecNumber>
    </submittedName>
</protein>
<proteinExistence type="predicted"/>
<name>A0ABU1UVJ9_9GAMM</name>
<dbReference type="Gene3D" id="3.40.50.1000">
    <property type="entry name" value="HAD superfamily/HAD-like"/>
    <property type="match status" value="1"/>
</dbReference>
<evidence type="ECO:0000313" key="2">
    <source>
        <dbReference type="Proteomes" id="UP001253595"/>
    </source>
</evidence>
<dbReference type="Proteomes" id="UP001253595">
    <property type="component" value="Unassembled WGS sequence"/>
</dbReference>
<dbReference type="PANTHER" id="PTHR43434:SF24">
    <property type="entry name" value="HYDROLASE-RELATED"/>
    <property type="match status" value="1"/>
</dbReference>
<dbReference type="SFLD" id="SFLDG01129">
    <property type="entry name" value="C1.5:_HAD__Beta-PGM__Phosphata"/>
    <property type="match status" value="1"/>
</dbReference>
<sequence length="215" mass="24171">MLFIFDWDGTLSDSKAKITKAMQLAAQDMGWVPLADHHIHNIIGLGLPEAIHRLYPEVDLSGRQRLRDAYATHFLSLDEVRPSDFFPGVMDTLHRLKADGHTLTIATGKSRKGLDRIFGVLGVADFFHATRCADETASKPDPLMLEELLCEFGVAAGEAVMIGDTEYDMEMARRIHMPRIAVSYGAHHVDRLHSYQPELCLDRFDQLLTWKKLAG</sequence>
<keyword evidence="2" id="KW-1185">Reference proteome</keyword>
<dbReference type="EC" id="3.1.3.18" evidence="1"/>
<dbReference type="RefSeq" id="WP_310069998.1">
    <property type="nucleotide sequence ID" value="NZ_JAVDVX010000002.1"/>
</dbReference>
<dbReference type="InterPro" id="IPR036412">
    <property type="entry name" value="HAD-like_sf"/>
</dbReference>
<dbReference type="Gene3D" id="1.10.150.240">
    <property type="entry name" value="Putative phosphatase, domain 2"/>
    <property type="match status" value="1"/>
</dbReference>
<dbReference type="InterPro" id="IPR050155">
    <property type="entry name" value="HAD-like_hydrolase_sf"/>
</dbReference>
<organism evidence="1 2">
    <name type="scientific">Cellvibrio fibrivorans</name>
    <dbReference type="NCBI Taxonomy" id="126350"/>
    <lineage>
        <taxon>Bacteria</taxon>
        <taxon>Pseudomonadati</taxon>
        <taxon>Pseudomonadota</taxon>
        <taxon>Gammaproteobacteria</taxon>
        <taxon>Cellvibrionales</taxon>
        <taxon>Cellvibrionaceae</taxon>
        <taxon>Cellvibrio</taxon>
    </lineage>
</organism>
<accession>A0ABU1UVJ9</accession>
<gene>
    <name evidence="1" type="ORF">J2X05_001205</name>
</gene>
<reference evidence="1 2" key="1">
    <citation type="submission" date="2023-07" db="EMBL/GenBank/DDBJ databases">
        <title>Sorghum-associated microbial communities from plants grown in Nebraska, USA.</title>
        <authorList>
            <person name="Schachtman D."/>
        </authorList>
    </citation>
    <scope>NUCLEOTIDE SEQUENCE [LARGE SCALE GENOMIC DNA]</scope>
    <source>
        <strain evidence="1 2">BE190</strain>
    </source>
</reference>
<dbReference type="SFLD" id="SFLDS00003">
    <property type="entry name" value="Haloacid_Dehalogenase"/>
    <property type="match status" value="1"/>
</dbReference>
<keyword evidence="1" id="KW-0378">Hydrolase</keyword>
<dbReference type="PANTHER" id="PTHR43434">
    <property type="entry name" value="PHOSPHOGLYCOLATE PHOSPHATASE"/>
    <property type="match status" value="1"/>
</dbReference>
<dbReference type="NCBIfam" id="TIGR01549">
    <property type="entry name" value="HAD-SF-IA-v1"/>
    <property type="match status" value="1"/>
</dbReference>
<dbReference type="GO" id="GO:0008967">
    <property type="term" value="F:phosphoglycolate phosphatase activity"/>
    <property type="evidence" value="ECO:0007669"/>
    <property type="project" value="UniProtKB-EC"/>
</dbReference>
<evidence type="ECO:0000313" key="1">
    <source>
        <dbReference type="EMBL" id="MDR7089199.1"/>
    </source>
</evidence>
<dbReference type="InterPro" id="IPR041492">
    <property type="entry name" value="HAD_2"/>
</dbReference>
<dbReference type="InterPro" id="IPR006439">
    <property type="entry name" value="HAD-SF_hydro_IA"/>
</dbReference>
<dbReference type="SUPFAM" id="SSF56784">
    <property type="entry name" value="HAD-like"/>
    <property type="match status" value="1"/>
</dbReference>
<dbReference type="InterPro" id="IPR023214">
    <property type="entry name" value="HAD_sf"/>
</dbReference>
<dbReference type="EMBL" id="JAVDVX010000002">
    <property type="protein sequence ID" value="MDR7089199.1"/>
    <property type="molecule type" value="Genomic_DNA"/>
</dbReference>
<dbReference type="InterPro" id="IPR023198">
    <property type="entry name" value="PGP-like_dom2"/>
</dbReference>
<comment type="caution">
    <text evidence="1">The sequence shown here is derived from an EMBL/GenBank/DDBJ whole genome shotgun (WGS) entry which is preliminary data.</text>
</comment>
<dbReference type="Pfam" id="PF13419">
    <property type="entry name" value="HAD_2"/>
    <property type="match status" value="1"/>
</dbReference>